<gene>
    <name evidence="3" type="ORF">BT96DRAFT_995568</name>
</gene>
<sequence>MMINLPTILVGLLAILSVPTNAIPVPGASTLEVNALVLRDVYKRDPLDPKKEITLYHGTTPDHIQSLTKKIKIDPSKSGDFSTSGGFYLTDRFLAAAQYTCHNGDKSSRTKVAAVIEYLWKGNDERAKFFYYIFLSTLTLVVRKLKGKIMEVKEVADDLGPLRTEIAKKKPAMVSGPMKGITDKHLTPNFWQYAIVKPDFIKPEFLQFVKVHDKIDCAKIPKGHIDDHDTQGPSSGFEVDVKKVIAASYGPDDDDDDDDDDPEAEDGVASPTLSLDASPIPAPAPAYAHYSSTLLLPWLDLDVHRKHRERWPQVVRGMVMMMRKKLPTPT</sequence>
<feature type="compositionally biased region" description="Acidic residues" evidence="1">
    <location>
        <begin position="251"/>
        <end position="266"/>
    </location>
</feature>
<feature type="signal peptide" evidence="2">
    <location>
        <begin position="1"/>
        <end position="22"/>
    </location>
</feature>
<keyword evidence="2" id="KW-0732">Signal</keyword>
<protein>
    <submittedName>
        <fullName evidence="3">Uncharacterized protein</fullName>
    </submittedName>
</protein>
<feature type="chain" id="PRO_5025440956" evidence="2">
    <location>
        <begin position="23"/>
        <end position="330"/>
    </location>
</feature>
<dbReference type="OrthoDB" id="3059243at2759"/>
<evidence type="ECO:0000256" key="2">
    <source>
        <dbReference type="SAM" id="SignalP"/>
    </source>
</evidence>
<reference evidence="3" key="1">
    <citation type="journal article" date="2019" name="Environ. Microbiol.">
        <title>Fungal ecological strategies reflected in gene transcription - a case study of two litter decomposers.</title>
        <authorList>
            <person name="Barbi F."/>
            <person name="Kohler A."/>
            <person name="Barry K."/>
            <person name="Baskaran P."/>
            <person name="Daum C."/>
            <person name="Fauchery L."/>
            <person name="Ihrmark K."/>
            <person name="Kuo A."/>
            <person name="LaButti K."/>
            <person name="Lipzen A."/>
            <person name="Morin E."/>
            <person name="Grigoriev I.V."/>
            <person name="Henrissat B."/>
            <person name="Lindahl B."/>
            <person name="Martin F."/>
        </authorList>
    </citation>
    <scope>NUCLEOTIDE SEQUENCE</scope>
    <source>
        <strain evidence="3">JB14</strain>
    </source>
</reference>
<evidence type="ECO:0000313" key="4">
    <source>
        <dbReference type="Proteomes" id="UP000799118"/>
    </source>
</evidence>
<feature type="region of interest" description="Disordered" evidence="1">
    <location>
        <begin position="248"/>
        <end position="277"/>
    </location>
</feature>
<dbReference type="Proteomes" id="UP000799118">
    <property type="component" value="Unassembled WGS sequence"/>
</dbReference>
<keyword evidence="4" id="KW-1185">Reference proteome</keyword>
<accession>A0A6A4HL04</accession>
<proteinExistence type="predicted"/>
<dbReference type="AlphaFoldDB" id="A0A6A4HL04"/>
<evidence type="ECO:0000256" key="1">
    <source>
        <dbReference type="SAM" id="MobiDB-lite"/>
    </source>
</evidence>
<dbReference type="EMBL" id="ML769493">
    <property type="protein sequence ID" value="KAE9397744.1"/>
    <property type="molecule type" value="Genomic_DNA"/>
</dbReference>
<organism evidence="3 4">
    <name type="scientific">Gymnopus androsaceus JB14</name>
    <dbReference type="NCBI Taxonomy" id="1447944"/>
    <lineage>
        <taxon>Eukaryota</taxon>
        <taxon>Fungi</taxon>
        <taxon>Dikarya</taxon>
        <taxon>Basidiomycota</taxon>
        <taxon>Agaricomycotina</taxon>
        <taxon>Agaricomycetes</taxon>
        <taxon>Agaricomycetidae</taxon>
        <taxon>Agaricales</taxon>
        <taxon>Marasmiineae</taxon>
        <taxon>Omphalotaceae</taxon>
        <taxon>Gymnopus</taxon>
    </lineage>
</organism>
<name>A0A6A4HL04_9AGAR</name>
<evidence type="ECO:0000313" key="3">
    <source>
        <dbReference type="EMBL" id="KAE9397744.1"/>
    </source>
</evidence>